<reference evidence="2" key="1">
    <citation type="journal article" date="2023" name="Front. Plant Sci.">
        <title>Chromosomal-level genome assembly of Melastoma candidum provides insights into trichome evolution.</title>
        <authorList>
            <person name="Zhong Y."/>
            <person name="Wu W."/>
            <person name="Sun C."/>
            <person name="Zou P."/>
            <person name="Liu Y."/>
            <person name="Dai S."/>
            <person name="Zhou R."/>
        </authorList>
    </citation>
    <scope>NUCLEOTIDE SEQUENCE [LARGE SCALE GENOMIC DNA]</scope>
</reference>
<comment type="caution">
    <text evidence="1">The sequence shown here is derived from an EMBL/GenBank/DDBJ whole genome shotgun (WGS) entry which is preliminary data.</text>
</comment>
<dbReference type="EMBL" id="CM042883">
    <property type="protein sequence ID" value="KAI4372722.1"/>
    <property type="molecule type" value="Genomic_DNA"/>
</dbReference>
<protein>
    <submittedName>
        <fullName evidence="1">Uncharacterized protein</fullName>
    </submittedName>
</protein>
<dbReference type="Proteomes" id="UP001057402">
    <property type="component" value="Chromosome 4"/>
</dbReference>
<name>A0ACB9R2Q1_9MYRT</name>
<keyword evidence="2" id="KW-1185">Reference proteome</keyword>
<sequence length="238" mass="26484">MRREWNPEMAFNAYIDTIRALHGEGYPQQSGGIPELVGAMAAGWNARMIVETYSKGGDDMSTSIALSVARRHTRGRHVCIVPDEETRSQYASMLGREVKVEVIVIGDKEAATMIIDGVDFMVMDRGSGEYGGLPLLSATLSCEGAIFLRKNLGTRREHEPDREGKGLFGWMKLEGKGCEMKVVRDVYLPVGKGLQVVHVGSKCGCRGNNDPFKEKTTKKRWIKHVDRTTGEEIVIIRR</sequence>
<accession>A0ACB9R2Q1</accession>
<organism evidence="1 2">
    <name type="scientific">Melastoma candidum</name>
    <dbReference type="NCBI Taxonomy" id="119954"/>
    <lineage>
        <taxon>Eukaryota</taxon>
        <taxon>Viridiplantae</taxon>
        <taxon>Streptophyta</taxon>
        <taxon>Embryophyta</taxon>
        <taxon>Tracheophyta</taxon>
        <taxon>Spermatophyta</taxon>
        <taxon>Magnoliopsida</taxon>
        <taxon>eudicotyledons</taxon>
        <taxon>Gunneridae</taxon>
        <taxon>Pentapetalae</taxon>
        <taxon>rosids</taxon>
        <taxon>malvids</taxon>
        <taxon>Myrtales</taxon>
        <taxon>Melastomataceae</taxon>
        <taxon>Melastomatoideae</taxon>
        <taxon>Melastomateae</taxon>
        <taxon>Melastoma</taxon>
    </lineage>
</organism>
<proteinExistence type="predicted"/>
<evidence type="ECO:0000313" key="2">
    <source>
        <dbReference type="Proteomes" id="UP001057402"/>
    </source>
</evidence>
<evidence type="ECO:0000313" key="1">
    <source>
        <dbReference type="EMBL" id="KAI4372722.1"/>
    </source>
</evidence>
<gene>
    <name evidence="1" type="ORF">MLD38_010921</name>
</gene>